<comment type="subcellular location">
    <subcellularLocation>
        <location evidence="1">Cell membrane</location>
        <topology evidence="1">Multi-pass membrane protein</topology>
    </subcellularLocation>
</comment>
<keyword evidence="4 6" id="KW-1133">Transmembrane helix</keyword>
<feature type="transmembrane region" description="Helical" evidence="6">
    <location>
        <begin position="257"/>
        <end position="274"/>
    </location>
</feature>
<feature type="transmembrane region" description="Helical" evidence="6">
    <location>
        <begin position="7"/>
        <end position="40"/>
    </location>
</feature>
<dbReference type="EMBL" id="JAJUPA010000006">
    <property type="protein sequence ID" value="MCQ9629990.1"/>
    <property type="molecule type" value="Genomic_DNA"/>
</dbReference>
<feature type="transmembrane region" description="Helical" evidence="6">
    <location>
        <begin position="130"/>
        <end position="147"/>
    </location>
</feature>
<feature type="transmembrane region" description="Helical" evidence="6">
    <location>
        <begin position="72"/>
        <end position="96"/>
    </location>
</feature>
<dbReference type="InterPro" id="IPR018461">
    <property type="entry name" value="Na/H_Antiport_NhaC-like_C"/>
</dbReference>
<organism evidence="9 10">
    <name type="scientific">Actinobacillus suis</name>
    <dbReference type="NCBI Taxonomy" id="716"/>
    <lineage>
        <taxon>Bacteria</taxon>
        <taxon>Pseudomonadati</taxon>
        <taxon>Pseudomonadota</taxon>
        <taxon>Gammaproteobacteria</taxon>
        <taxon>Pasteurellales</taxon>
        <taxon>Pasteurellaceae</taxon>
        <taxon>Actinobacillus</taxon>
    </lineage>
</organism>
<evidence type="ECO:0000256" key="6">
    <source>
        <dbReference type="SAM" id="Phobius"/>
    </source>
</evidence>
<feature type="transmembrane region" description="Helical" evidence="6">
    <location>
        <begin position="159"/>
        <end position="182"/>
    </location>
</feature>
<feature type="transmembrane region" description="Helical" evidence="6">
    <location>
        <begin position="351"/>
        <end position="368"/>
    </location>
</feature>
<evidence type="ECO:0000256" key="1">
    <source>
        <dbReference type="ARBA" id="ARBA00004651"/>
    </source>
</evidence>
<dbReference type="Pfam" id="PF13726">
    <property type="entry name" value="Na_H_antiport_2"/>
    <property type="match status" value="1"/>
</dbReference>
<reference evidence="9 10" key="1">
    <citation type="submission" date="2021-12" db="EMBL/GenBank/DDBJ databases">
        <title>Identification and characterization of A. suis stains in western Canada.</title>
        <authorList>
            <person name="Kulathunga D.G.R.S."/>
            <person name="De Oliveira Costa M."/>
        </authorList>
    </citation>
    <scope>NUCLEOTIDE SEQUENCE [LARGE SCALE GENOMIC DNA]</scope>
    <source>
        <strain evidence="9 10">18_292</strain>
    </source>
</reference>
<comment type="caution">
    <text evidence="9">The sequence shown here is derived from an EMBL/GenBank/DDBJ whole genome shotgun (WGS) entry which is preliminary data.</text>
</comment>
<dbReference type="PANTHER" id="PTHR37821:SF1">
    <property type="entry name" value="AMINO ACID TRANSPORTER YUIF-RELATED"/>
    <property type="match status" value="1"/>
</dbReference>
<evidence type="ECO:0000259" key="8">
    <source>
        <dbReference type="Pfam" id="PF13726"/>
    </source>
</evidence>
<feature type="transmembrane region" description="Helical" evidence="6">
    <location>
        <begin position="380"/>
        <end position="405"/>
    </location>
</feature>
<feature type="transmembrane region" description="Helical" evidence="6">
    <location>
        <begin position="108"/>
        <end position="124"/>
    </location>
</feature>
<evidence type="ECO:0000313" key="10">
    <source>
        <dbReference type="Proteomes" id="UP001206331"/>
    </source>
</evidence>
<accession>A0ABT1WU81</accession>
<evidence type="ECO:0000256" key="2">
    <source>
        <dbReference type="ARBA" id="ARBA00022475"/>
    </source>
</evidence>
<evidence type="ECO:0000256" key="5">
    <source>
        <dbReference type="ARBA" id="ARBA00023136"/>
    </source>
</evidence>
<evidence type="ECO:0000313" key="9">
    <source>
        <dbReference type="EMBL" id="MCQ9629990.1"/>
    </source>
</evidence>
<evidence type="ECO:0000256" key="3">
    <source>
        <dbReference type="ARBA" id="ARBA00022692"/>
    </source>
</evidence>
<evidence type="ECO:0000259" key="7">
    <source>
        <dbReference type="Pfam" id="PF03553"/>
    </source>
</evidence>
<feature type="transmembrane region" description="Helical" evidence="6">
    <location>
        <begin position="280"/>
        <end position="299"/>
    </location>
</feature>
<dbReference type="RefSeq" id="WP_014991157.1">
    <property type="nucleotide sequence ID" value="NZ_CP090556.1"/>
</dbReference>
<dbReference type="Proteomes" id="UP001206331">
    <property type="component" value="Unassembled WGS sequence"/>
</dbReference>
<keyword evidence="2" id="KW-1003">Cell membrane</keyword>
<dbReference type="Pfam" id="PF03553">
    <property type="entry name" value="Na_H_antiporter"/>
    <property type="match status" value="1"/>
</dbReference>
<keyword evidence="5 6" id="KW-0472">Membrane</keyword>
<dbReference type="PANTHER" id="PTHR37821">
    <property type="entry name" value="AMINO ACID TRANSPORTER YUIF-RELATED"/>
    <property type="match status" value="1"/>
</dbReference>
<keyword evidence="10" id="KW-1185">Reference proteome</keyword>
<dbReference type="GeneID" id="34290494"/>
<sequence length="458" mass="48196">MFSNEVVISIIVLLALSLLRINVVIALIIAALTCGVIGFYGVAGMSLFEALTKTIEKFTGGLGGGAETAMNYAVLGAFAVALSKSGVTDLLAYKVISAFGKQPSGRSIFWFKYIVLFVLTAFAMSSQNLIPIHIAFIPILVPPLLSVMNQLKIDRRAVACALTFGLTATYMLIPAGFGQIFIESILVKNINQAGQTFNLVATTSEMTKAMAIPVSGMILGLLFAFFVSYRKPRTYVENVKEPTADEVAARVAKVKPFHIGVSIVAIIATCSVQLATNSTVMGGLVGLIIFALGGVFKLKQTNDLFQDGLRLMAMIGFVMIAASGFASVVNATGGVPELVEALRGSIQSKEMAALLMLIVGLFITMGIGSSFSTVPIITSIYVPLCVSFGFSPLATMAIVGVAAALGDAGSPASDSTLGPTSGLNADGKHDHIWDSVVPTFLHFNIPLLVFGWIAAMTL</sequence>
<feature type="transmembrane region" description="Helical" evidence="6">
    <location>
        <begin position="209"/>
        <end position="229"/>
    </location>
</feature>
<feature type="domain" description="Na+/H+ antiporter NhaC-like C-terminal" evidence="7">
    <location>
        <begin position="162"/>
        <end position="452"/>
    </location>
</feature>
<feature type="transmembrane region" description="Helical" evidence="6">
    <location>
        <begin position="436"/>
        <end position="455"/>
    </location>
</feature>
<dbReference type="InterPro" id="IPR032813">
    <property type="entry name" value="Na_H_antiport_N"/>
</dbReference>
<protein>
    <submittedName>
        <fullName evidence="9">Na+/H+ antiporter family protein</fullName>
    </submittedName>
</protein>
<dbReference type="InterPro" id="IPR052576">
    <property type="entry name" value="AA_Transporter-Related"/>
</dbReference>
<keyword evidence="3 6" id="KW-0812">Transmembrane</keyword>
<gene>
    <name evidence="9" type="ORF">LZL92_06785</name>
</gene>
<proteinExistence type="predicted"/>
<evidence type="ECO:0000256" key="4">
    <source>
        <dbReference type="ARBA" id="ARBA00022989"/>
    </source>
</evidence>
<name>A0ABT1WU81_ACTSU</name>
<feature type="transmembrane region" description="Helical" evidence="6">
    <location>
        <begin position="311"/>
        <end position="331"/>
    </location>
</feature>
<feature type="domain" description="Putative Na+/H+ antiporter N-terminal" evidence="8">
    <location>
        <begin position="4"/>
        <end position="97"/>
    </location>
</feature>